<dbReference type="RefSeq" id="WP_188376168.1">
    <property type="nucleotide sequence ID" value="NZ_BMEL01000001.1"/>
</dbReference>
<reference evidence="9" key="1">
    <citation type="journal article" date="2014" name="Int. J. Syst. Evol. Microbiol.">
        <title>Complete genome sequence of Corynebacterium casei LMG S-19264T (=DSM 44701T), isolated from a smear-ripened cheese.</title>
        <authorList>
            <consortium name="US DOE Joint Genome Institute (JGI-PGF)"/>
            <person name="Walter F."/>
            <person name="Albersmeier A."/>
            <person name="Kalinowski J."/>
            <person name="Ruckert C."/>
        </authorList>
    </citation>
    <scope>NUCLEOTIDE SEQUENCE</scope>
    <source>
        <strain evidence="9">CGMCC 1.12153</strain>
    </source>
</reference>
<evidence type="ECO:0000256" key="4">
    <source>
        <dbReference type="ARBA" id="ARBA00012448"/>
    </source>
</evidence>
<organism evidence="9 10">
    <name type="scientific">Halobacillus andaensis</name>
    <dbReference type="NCBI Taxonomy" id="1176239"/>
    <lineage>
        <taxon>Bacteria</taxon>
        <taxon>Bacillati</taxon>
        <taxon>Bacillota</taxon>
        <taxon>Bacilli</taxon>
        <taxon>Bacillales</taxon>
        <taxon>Bacillaceae</taxon>
        <taxon>Halobacillus</taxon>
    </lineage>
</organism>
<comment type="subcellular location">
    <subcellularLocation>
        <location evidence="1">Membrane</location>
    </subcellularLocation>
</comment>
<dbReference type="PROSITE" id="PS51178">
    <property type="entry name" value="PASTA"/>
    <property type="match status" value="1"/>
</dbReference>
<dbReference type="EC" id="3.4.16.4" evidence="4"/>
<reference evidence="9" key="2">
    <citation type="submission" date="2020-09" db="EMBL/GenBank/DDBJ databases">
        <authorList>
            <person name="Sun Q."/>
            <person name="Zhou Y."/>
        </authorList>
    </citation>
    <scope>NUCLEOTIDE SEQUENCE</scope>
    <source>
        <strain evidence="9">CGMCC 1.12153</strain>
    </source>
</reference>
<dbReference type="InterPro" id="IPR050515">
    <property type="entry name" value="Beta-lactam/transpept"/>
</dbReference>
<evidence type="ECO:0000256" key="6">
    <source>
        <dbReference type="ARBA" id="ARBA00034000"/>
    </source>
</evidence>
<dbReference type="Gene3D" id="3.90.1310.10">
    <property type="entry name" value="Penicillin-binding protein 2a (Domain 2)"/>
    <property type="match status" value="1"/>
</dbReference>
<feature type="domain" description="PASTA" evidence="8">
    <location>
        <begin position="651"/>
        <end position="708"/>
    </location>
</feature>
<dbReference type="EMBL" id="BMEL01000001">
    <property type="protein sequence ID" value="GGF11784.1"/>
    <property type="molecule type" value="Genomic_DNA"/>
</dbReference>
<dbReference type="Pfam" id="PF03793">
    <property type="entry name" value="PASTA"/>
    <property type="match status" value="1"/>
</dbReference>
<keyword evidence="7" id="KW-1133">Transmembrane helix</keyword>
<dbReference type="GO" id="GO:0005886">
    <property type="term" value="C:plasma membrane"/>
    <property type="evidence" value="ECO:0007669"/>
    <property type="project" value="TreeGrafter"/>
</dbReference>
<dbReference type="Gene3D" id="3.30.70.2110">
    <property type="match status" value="1"/>
</dbReference>
<gene>
    <name evidence="9" type="ORF">GCM10010954_08000</name>
</gene>
<evidence type="ECO:0000256" key="5">
    <source>
        <dbReference type="ARBA" id="ARBA00023136"/>
    </source>
</evidence>
<comment type="pathway">
    <text evidence="2">Cell wall biogenesis; peptidoglycan biosynthesis.</text>
</comment>
<dbReference type="Gene3D" id="2.20.70.70">
    <property type="match status" value="1"/>
</dbReference>
<dbReference type="Proteomes" id="UP000660110">
    <property type="component" value="Unassembled WGS sequence"/>
</dbReference>
<dbReference type="InterPro" id="IPR036138">
    <property type="entry name" value="PBP_dimer_sf"/>
</dbReference>
<name>A0A917AZE8_HALAA</name>
<dbReference type="Pfam" id="PF00905">
    <property type="entry name" value="Transpeptidase"/>
    <property type="match status" value="1"/>
</dbReference>
<dbReference type="GO" id="GO:0008658">
    <property type="term" value="F:penicillin binding"/>
    <property type="evidence" value="ECO:0007669"/>
    <property type="project" value="InterPro"/>
</dbReference>
<evidence type="ECO:0000259" key="8">
    <source>
        <dbReference type="PROSITE" id="PS51178"/>
    </source>
</evidence>
<dbReference type="GO" id="GO:0009002">
    <property type="term" value="F:serine-type D-Ala-D-Ala carboxypeptidase activity"/>
    <property type="evidence" value="ECO:0007669"/>
    <property type="project" value="UniProtKB-EC"/>
</dbReference>
<evidence type="ECO:0000256" key="2">
    <source>
        <dbReference type="ARBA" id="ARBA00004752"/>
    </source>
</evidence>
<dbReference type="PROSITE" id="PS00018">
    <property type="entry name" value="EF_HAND_1"/>
    <property type="match status" value="1"/>
</dbReference>
<dbReference type="AlphaFoldDB" id="A0A917AZE8"/>
<keyword evidence="10" id="KW-1185">Reference proteome</keyword>
<evidence type="ECO:0000256" key="1">
    <source>
        <dbReference type="ARBA" id="ARBA00004370"/>
    </source>
</evidence>
<evidence type="ECO:0000256" key="3">
    <source>
        <dbReference type="ARBA" id="ARBA00007171"/>
    </source>
</evidence>
<dbReference type="SMART" id="SM00740">
    <property type="entry name" value="PASTA"/>
    <property type="match status" value="2"/>
</dbReference>
<comment type="caution">
    <text evidence="9">The sequence shown here is derived from an EMBL/GenBank/DDBJ whole genome shotgun (WGS) entry which is preliminary data.</text>
</comment>
<dbReference type="CDD" id="cd06576">
    <property type="entry name" value="PASTA_Pbp2x-like_1"/>
    <property type="match status" value="1"/>
</dbReference>
<feature type="transmembrane region" description="Helical" evidence="7">
    <location>
        <begin position="12"/>
        <end position="30"/>
    </location>
</feature>
<keyword evidence="5 7" id="KW-0472">Membrane</keyword>
<evidence type="ECO:0000313" key="10">
    <source>
        <dbReference type="Proteomes" id="UP000660110"/>
    </source>
</evidence>
<dbReference type="PANTHER" id="PTHR30627:SF26">
    <property type="entry name" value="PENICILLIN-BINDING PROTEIN 2B"/>
    <property type="match status" value="1"/>
</dbReference>
<dbReference type="SUPFAM" id="SSF54184">
    <property type="entry name" value="Penicillin-binding protein 2x (pbp-2x), c-terminal domain"/>
    <property type="match status" value="2"/>
</dbReference>
<comment type="similarity">
    <text evidence="3">Belongs to the transpeptidase family.</text>
</comment>
<evidence type="ECO:0000313" key="9">
    <source>
        <dbReference type="EMBL" id="GGF11784.1"/>
    </source>
</evidence>
<keyword evidence="7" id="KW-0812">Transmembrane</keyword>
<accession>A0A917AZE8</accession>
<evidence type="ECO:0000256" key="7">
    <source>
        <dbReference type="SAM" id="Phobius"/>
    </source>
</evidence>
<dbReference type="InterPro" id="IPR018247">
    <property type="entry name" value="EF_Hand_1_Ca_BS"/>
</dbReference>
<protein>
    <recommendedName>
        <fullName evidence="4">serine-type D-Ala-D-Ala carboxypeptidase</fullName>
        <ecNumber evidence="4">3.4.16.4</ecNumber>
    </recommendedName>
</protein>
<dbReference type="InterPro" id="IPR005543">
    <property type="entry name" value="PASTA_dom"/>
</dbReference>
<dbReference type="Pfam" id="PF03717">
    <property type="entry name" value="PBP_dimer"/>
    <property type="match status" value="1"/>
</dbReference>
<dbReference type="PANTHER" id="PTHR30627">
    <property type="entry name" value="PEPTIDOGLYCAN D,D-TRANSPEPTIDASE"/>
    <property type="match status" value="1"/>
</dbReference>
<dbReference type="Gene3D" id="3.40.710.10">
    <property type="entry name" value="DD-peptidase/beta-lactamase superfamily"/>
    <property type="match status" value="1"/>
</dbReference>
<dbReference type="SUPFAM" id="SSF56601">
    <property type="entry name" value="beta-lactamase/transpeptidase-like"/>
    <property type="match status" value="1"/>
</dbReference>
<dbReference type="CDD" id="cd06575">
    <property type="entry name" value="PASTA_Pbp2x-like_2"/>
    <property type="match status" value="1"/>
</dbReference>
<sequence length="710" mass="79250">MKSSNTHKGAAVLILLFSAIFLIITGRFLYIQSTAEIEGVNLNEWAEEARTSSYSLDADRGNIYDKNGMLLAYDRPTYKLYAVVDPEYSRSEEEPEHVTNPEETASVLAPFLNMEENEIEQRITEAQEDGRFQVEFGSNGRDLSQDVKDEIEDQELSGINFEEESKRYYPNGTFASHIIGFARTEDGHITGVTGVEKQMEDYLRESKGQISYERDKYGSRLLDPNEILQEPDHGEDVHLSIDQKIQTFLEDAMATVDEQYEPAKIMAAVMDPKTGEVVALGNRPSYNPNDLGEVDNWYNDIISDSFEPGSTMKMFTWAAAIEEGVYNGEDNFKSGSYEVSGSTIRDHNREGWGDISYDEGFERSSNVAAAKLGYDLVGPEKFRGYLSDFHLDEKSGIDLPNEGEGRILYDYDIEKVTTAFGQGTTTTPLQLMTAATAIANDGKMMRPYTLSKVTSSENGEILNEKEPEVIDEPISEETASQMRDLLGRVVSGENGTGAPFELNDYSLGGKTGTAQIPKEGGGYLTGKENHIFSFLGMAPVEDPELLMYVAVKQPKLDVTETGSEPVSFILKSVMENSLHYLDINPDQNNDHKVEEHEMKDYIGEDTVKVEKDLKKDFSQVTVVGDGDEVTETLPQQGTTLLSDQRIIIITDEPKMPDITGWSLRDVQKLAEHFDLKVETMGDGYVDQQSIKEGSNIKEEGYLVVELSTPE</sequence>
<dbReference type="InterPro" id="IPR012338">
    <property type="entry name" value="Beta-lactam/transpept-like"/>
</dbReference>
<dbReference type="InterPro" id="IPR001460">
    <property type="entry name" value="PCN-bd_Tpept"/>
</dbReference>
<dbReference type="SUPFAM" id="SSF56519">
    <property type="entry name" value="Penicillin binding protein dimerisation domain"/>
    <property type="match status" value="1"/>
</dbReference>
<proteinExistence type="inferred from homology"/>
<comment type="catalytic activity">
    <reaction evidence="6">
        <text>Preferential cleavage: (Ac)2-L-Lys-D-Ala-|-D-Ala. Also transpeptidation of peptidyl-alanyl moieties that are N-acyl substituents of D-alanine.</text>
        <dbReference type="EC" id="3.4.16.4"/>
    </reaction>
</comment>
<dbReference type="GO" id="GO:0071555">
    <property type="term" value="P:cell wall organization"/>
    <property type="evidence" value="ECO:0007669"/>
    <property type="project" value="TreeGrafter"/>
</dbReference>
<dbReference type="InterPro" id="IPR005311">
    <property type="entry name" value="PBP_dimer"/>
</dbReference>